<dbReference type="PANTHER" id="PTHR30346">
    <property type="entry name" value="TRANSCRIPTIONAL DUAL REGULATOR HCAR-RELATED"/>
    <property type="match status" value="1"/>
</dbReference>
<feature type="domain" description="HTH lysR-type" evidence="6">
    <location>
        <begin position="1"/>
        <end position="58"/>
    </location>
</feature>
<feature type="region of interest" description="Disordered" evidence="5">
    <location>
        <begin position="295"/>
        <end position="345"/>
    </location>
</feature>
<dbReference type="AlphaFoldDB" id="A0A511DP38"/>
<dbReference type="Proteomes" id="UP000321685">
    <property type="component" value="Unassembled WGS sequence"/>
</dbReference>
<comment type="caution">
    <text evidence="7">The sequence shown here is derived from an EMBL/GenBank/DDBJ whole genome shotgun (WGS) entry which is preliminary data.</text>
</comment>
<dbReference type="Gene3D" id="3.40.190.10">
    <property type="entry name" value="Periplasmic binding protein-like II"/>
    <property type="match status" value="2"/>
</dbReference>
<evidence type="ECO:0000313" key="7">
    <source>
        <dbReference type="EMBL" id="GEL24818.1"/>
    </source>
</evidence>
<dbReference type="InterPro" id="IPR036390">
    <property type="entry name" value="WH_DNA-bd_sf"/>
</dbReference>
<keyword evidence="4" id="KW-0804">Transcription</keyword>
<dbReference type="PROSITE" id="PS50931">
    <property type="entry name" value="HTH_LYSR"/>
    <property type="match status" value="1"/>
</dbReference>
<name>A0A511DP38_9PSEU</name>
<proteinExistence type="inferred from homology"/>
<dbReference type="InterPro" id="IPR005119">
    <property type="entry name" value="LysR_subst-bd"/>
</dbReference>
<dbReference type="InterPro" id="IPR000847">
    <property type="entry name" value="LysR_HTH_N"/>
</dbReference>
<feature type="compositionally biased region" description="Low complexity" evidence="5">
    <location>
        <begin position="317"/>
        <end position="329"/>
    </location>
</feature>
<sequence>MELRHLRSFVVLAEERHFGRAAARLHIAQPALSQQLRQLERETGTRLMDRSTRRVELTEAGRLLQGRAAEILAAVDRTSADLGSLAAGRAGRARLGFVGTATYDVLPRVALRVREELPEVELDLYGELLGPVLLDRLRQGELDIAVLRPGPAPLDDLDVVHLRDESLVAVLPAHHPKAGAESVALRELDGMQLVTHPSGHRSTMQPLVLDVCRRAGLDPRVVEVGETGTLVAFVAAGLGFGLVPASVHALRLDGVAYVPLAGRRITAALVLARRRDPAPTVARVSALVAAVCAPTTDHRRRTTDDRRPRTGADPGCSSGTGAAGTTPGDRPGGGRGSADRPGVSP</sequence>
<dbReference type="FunFam" id="1.10.10.10:FF:000001">
    <property type="entry name" value="LysR family transcriptional regulator"/>
    <property type="match status" value="1"/>
</dbReference>
<dbReference type="GO" id="GO:0003677">
    <property type="term" value="F:DNA binding"/>
    <property type="evidence" value="ECO:0007669"/>
    <property type="project" value="UniProtKB-KW"/>
</dbReference>
<dbReference type="InterPro" id="IPR036388">
    <property type="entry name" value="WH-like_DNA-bd_sf"/>
</dbReference>
<dbReference type="GO" id="GO:0003700">
    <property type="term" value="F:DNA-binding transcription factor activity"/>
    <property type="evidence" value="ECO:0007669"/>
    <property type="project" value="InterPro"/>
</dbReference>
<dbReference type="SUPFAM" id="SSF53850">
    <property type="entry name" value="Periplasmic binding protein-like II"/>
    <property type="match status" value="1"/>
</dbReference>
<accession>A0A511DP38</accession>
<evidence type="ECO:0000256" key="2">
    <source>
        <dbReference type="ARBA" id="ARBA00023015"/>
    </source>
</evidence>
<evidence type="ECO:0000256" key="4">
    <source>
        <dbReference type="ARBA" id="ARBA00023163"/>
    </source>
</evidence>
<dbReference type="OrthoDB" id="3461417at2"/>
<gene>
    <name evidence="7" type="ORF">PSU4_37720</name>
</gene>
<evidence type="ECO:0000313" key="8">
    <source>
        <dbReference type="Proteomes" id="UP000321685"/>
    </source>
</evidence>
<evidence type="ECO:0000256" key="3">
    <source>
        <dbReference type="ARBA" id="ARBA00023125"/>
    </source>
</evidence>
<comment type="similarity">
    <text evidence="1">Belongs to the LysR transcriptional regulatory family.</text>
</comment>
<evidence type="ECO:0000256" key="5">
    <source>
        <dbReference type="SAM" id="MobiDB-lite"/>
    </source>
</evidence>
<dbReference type="PANTHER" id="PTHR30346:SF28">
    <property type="entry name" value="HTH-TYPE TRANSCRIPTIONAL REGULATOR CYNR"/>
    <property type="match status" value="1"/>
</dbReference>
<keyword evidence="2" id="KW-0805">Transcription regulation</keyword>
<evidence type="ECO:0000256" key="1">
    <source>
        <dbReference type="ARBA" id="ARBA00009437"/>
    </source>
</evidence>
<dbReference type="RefSeq" id="WP_147110087.1">
    <property type="nucleotide sequence ID" value="NZ_BJVJ01000040.1"/>
</dbReference>
<dbReference type="SUPFAM" id="SSF46785">
    <property type="entry name" value="Winged helix' DNA-binding domain"/>
    <property type="match status" value="1"/>
</dbReference>
<dbReference type="CDD" id="cd08414">
    <property type="entry name" value="PBP2_LTTR_aromatics_like"/>
    <property type="match status" value="1"/>
</dbReference>
<dbReference type="GO" id="GO:0032993">
    <property type="term" value="C:protein-DNA complex"/>
    <property type="evidence" value="ECO:0007669"/>
    <property type="project" value="TreeGrafter"/>
</dbReference>
<dbReference type="Pfam" id="PF00126">
    <property type="entry name" value="HTH_1"/>
    <property type="match status" value="1"/>
</dbReference>
<keyword evidence="3" id="KW-0238">DNA-binding</keyword>
<dbReference type="Pfam" id="PF03466">
    <property type="entry name" value="LysR_substrate"/>
    <property type="match status" value="1"/>
</dbReference>
<evidence type="ECO:0000259" key="6">
    <source>
        <dbReference type="PROSITE" id="PS50931"/>
    </source>
</evidence>
<dbReference type="PRINTS" id="PR00039">
    <property type="entry name" value="HTHLYSR"/>
</dbReference>
<dbReference type="Gene3D" id="1.10.10.10">
    <property type="entry name" value="Winged helix-like DNA-binding domain superfamily/Winged helix DNA-binding domain"/>
    <property type="match status" value="1"/>
</dbReference>
<reference evidence="7 8" key="1">
    <citation type="submission" date="2019-07" db="EMBL/GenBank/DDBJ databases">
        <title>Whole genome shotgun sequence of Pseudonocardia sulfidoxydans NBRC 16205.</title>
        <authorList>
            <person name="Hosoyama A."/>
            <person name="Uohara A."/>
            <person name="Ohji S."/>
            <person name="Ichikawa N."/>
        </authorList>
    </citation>
    <scope>NUCLEOTIDE SEQUENCE [LARGE SCALE GENOMIC DNA]</scope>
    <source>
        <strain evidence="7 8">NBRC 16205</strain>
    </source>
</reference>
<keyword evidence="8" id="KW-1185">Reference proteome</keyword>
<dbReference type="EMBL" id="BJVJ01000040">
    <property type="protein sequence ID" value="GEL24818.1"/>
    <property type="molecule type" value="Genomic_DNA"/>
</dbReference>
<protein>
    <submittedName>
        <fullName evidence="7">LysR family transcriptional regulator</fullName>
    </submittedName>
</protein>
<organism evidence="7 8">
    <name type="scientific">Pseudonocardia sulfidoxydans NBRC 16205</name>
    <dbReference type="NCBI Taxonomy" id="1223511"/>
    <lineage>
        <taxon>Bacteria</taxon>
        <taxon>Bacillati</taxon>
        <taxon>Actinomycetota</taxon>
        <taxon>Actinomycetes</taxon>
        <taxon>Pseudonocardiales</taxon>
        <taxon>Pseudonocardiaceae</taxon>
        <taxon>Pseudonocardia</taxon>
    </lineage>
</organism>